<dbReference type="Proteomes" id="UP001498476">
    <property type="component" value="Unassembled WGS sequence"/>
</dbReference>
<accession>A0ABR1GHY5</accession>
<evidence type="ECO:0000256" key="1">
    <source>
        <dbReference type="SAM" id="MobiDB-lite"/>
    </source>
</evidence>
<evidence type="ECO:0000313" key="2">
    <source>
        <dbReference type="EMBL" id="KAK7397761.1"/>
    </source>
</evidence>
<reference evidence="2 3" key="1">
    <citation type="journal article" date="2025" name="Microbiol. Resour. Announc.">
        <title>Draft genome sequences for Neonectria magnoliae and Neonectria punicea, canker pathogens of Liriodendron tulipifera and Acer saccharum in West Virginia.</title>
        <authorList>
            <person name="Petronek H.M."/>
            <person name="Kasson M.T."/>
            <person name="Metheny A.M."/>
            <person name="Stauder C.M."/>
            <person name="Lovett B."/>
            <person name="Lynch S.C."/>
            <person name="Garnas J.R."/>
            <person name="Kasson L.R."/>
            <person name="Stajich J.E."/>
        </authorList>
    </citation>
    <scope>NUCLEOTIDE SEQUENCE [LARGE SCALE GENOMIC DNA]</scope>
    <source>
        <strain evidence="2 3">NRRL 64653</strain>
    </source>
</reference>
<evidence type="ECO:0000313" key="3">
    <source>
        <dbReference type="Proteomes" id="UP001498476"/>
    </source>
</evidence>
<dbReference type="EMBL" id="JAZAVJ010000440">
    <property type="protein sequence ID" value="KAK7397761.1"/>
    <property type="molecule type" value="Genomic_DNA"/>
</dbReference>
<feature type="non-terminal residue" evidence="2">
    <location>
        <position position="166"/>
    </location>
</feature>
<comment type="caution">
    <text evidence="2">The sequence shown here is derived from an EMBL/GenBank/DDBJ whole genome shotgun (WGS) entry which is preliminary data.</text>
</comment>
<keyword evidence="3" id="KW-1185">Reference proteome</keyword>
<gene>
    <name evidence="2" type="ORF">QQX98_012875</name>
</gene>
<feature type="compositionally biased region" description="Polar residues" evidence="1">
    <location>
        <begin position="157"/>
        <end position="166"/>
    </location>
</feature>
<proteinExistence type="predicted"/>
<protein>
    <submittedName>
        <fullName evidence="2">Uncharacterized protein</fullName>
    </submittedName>
</protein>
<sequence length="166" mass="18852">MASELKRPKFDQVQELAERYDLSFNDAMELHVKSYEEKMTAPSANYREARTKYEANSDPSPSDHIKFLGDFRAYARQMEEHTIKLRDDVEATCQQVEPSTESFCDELVEILGLEMMERSLQRLKRQANPHNGPKKPAAALQANTRTEGESSADLGRVTSTANPEPD</sequence>
<organism evidence="2 3">
    <name type="scientific">Neonectria punicea</name>
    <dbReference type="NCBI Taxonomy" id="979145"/>
    <lineage>
        <taxon>Eukaryota</taxon>
        <taxon>Fungi</taxon>
        <taxon>Dikarya</taxon>
        <taxon>Ascomycota</taxon>
        <taxon>Pezizomycotina</taxon>
        <taxon>Sordariomycetes</taxon>
        <taxon>Hypocreomycetidae</taxon>
        <taxon>Hypocreales</taxon>
        <taxon>Nectriaceae</taxon>
        <taxon>Neonectria</taxon>
    </lineage>
</organism>
<feature type="region of interest" description="Disordered" evidence="1">
    <location>
        <begin position="121"/>
        <end position="166"/>
    </location>
</feature>
<name>A0ABR1GHY5_9HYPO</name>